<sequence>MNVSQMLKESVLYHREKELHSRFRYLPMVRVKNAYVVLDVLLAKLADSIGWYYNQVPKKDAHLKKQILSLYVKGLDHFFLIANLKNWNQIVLTSDEELDRLSDRKKTKYLSQLYLAIKNMLYDSYFNHNINDLMYSWKLYLKLGLSDLGLTKNGIAKAFNQKYGQKPLK</sequence>
<name>A0A4P6ZLB3_9LACO</name>
<dbReference type="RefSeq" id="WP_133442199.1">
    <property type="nucleotide sequence ID" value="NZ_CP034726.1"/>
</dbReference>
<dbReference type="EMBL" id="CP034726">
    <property type="protein sequence ID" value="QBP18641.1"/>
    <property type="molecule type" value="Genomic_DNA"/>
</dbReference>
<protein>
    <recommendedName>
        <fullName evidence="3">dUTPase</fullName>
    </recommendedName>
</protein>
<evidence type="ECO:0008006" key="3">
    <source>
        <dbReference type="Google" id="ProtNLM"/>
    </source>
</evidence>
<gene>
    <name evidence="1" type="ORF">ELX58_05750</name>
</gene>
<accession>A0A4P6ZLB3</accession>
<dbReference type="AlphaFoldDB" id="A0A4P6ZLB3"/>
<dbReference type="Proteomes" id="UP000294321">
    <property type="component" value="Chromosome"/>
</dbReference>
<reference evidence="2" key="1">
    <citation type="submission" date="2018-12" db="EMBL/GenBank/DDBJ databases">
        <title>A new species of lactobacillus.</title>
        <authorList>
            <person name="Jian Y."/>
            <person name="Xin L."/>
            <person name="Hong Z.J."/>
            <person name="Ming L.Z."/>
            <person name="Hong X.Z."/>
        </authorList>
    </citation>
    <scope>NUCLEOTIDE SEQUENCE [LARGE SCALE GENOMIC DNA]</scope>
    <source>
        <strain evidence="2">HSLZ-75</strain>
    </source>
</reference>
<evidence type="ECO:0000313" key="2">
    <source>
        <dbReference type="Proteomes" id="UP000294321"/>
    </source>
</evidence>
<keyword evidence="2" id="KW-1185">Reference proteome</keyword>
<proteinExistence type="predicted"/>
<evidence type="ECO:0000313" key="1">
    <source>
        <dbReference type="EMBL" id="QBP18641.1"/>
    </source>
</evidence>
<dbReference type="OrthoDB" id="5506143at2"/>
<organism evidence="1 2">
    <name type="scientific">Acetilactobacillus jinshanensis</name>
    <dbReference type="NCBI Taxonomy" id="1720083"/>
    <lineage>
        <taxon>Bacteria</taxon>
        <taxon>Bacillati</taxon>
        <taxon>Bacillota</taxon>
        <taxon>Bacilli</taxon>
        <taxon>Lactobacillales</taxon>
        <taxon>Lactobacillaceae</taxon>
        <taxon>Acetilactobacillus</taxon>
    </lineage>
</organism>
<dbReference type="KEGG" id="lji:ELX58_05750"/>